<feature type="domain" description="Peptidase S8/S53" evidence="4">
    <location>
        <begin position="69"/>
        <end position="335"/>
    </location>
</feature>
<protein>
    <submittedName>
        <fullName evidence="5">Protease</fullName>
    </submittedName>
</protein>
<dbReference type="PROSITE" id="PS00138">
    <property type="entry name" value="SUBTILASE_SER"/>
    <property type="match status" value="1"/>
</dbReference>
<dbReference type="InterPro" id="IPR000209">
    <property type="entry name" value="Peptidase_S8/S53_dom"/>
</dbReference>
<dbReference type="PRINTS" id="PR00723">
    <property type="entry name" value="SUBTILISIN"/>
</dbReference>
<reference evidence="5" key="1">
    <citation type="submission" date="2018-10" db="EMBL/GenBank/DDBJ databases">
        <authorList>
            <person name="Aoki K."/>
        </authorList>
    </citation>
    <scope>NUCLEOTIDE SEQUENCE</scope>
</reference>
<dbReference type="PROSITE" id="PS00137">
    <property type="entry name" value="SUBTILASE_HIS"/>
    <property type="match status" value="1"/>
</dbReference>
<dbReference type="EMBL" id="UOYO01000026">
    <property type="protein sequence ID" value="VAY87610.1"/>
    <property type="molecule type" value="Genomic_DNA"/>
</dbReference>
<dbReference type="InterPro" id="IPR023828">
    <property type="entry name" value="Peptidase_S8_Ser-AS"/>
</dbReference>
<dbReference type="PANTHER" id="PTHR42884">
    <property type="entry name" value="PROPROTEIN CONVERTASE SUBTILISIN/KEXIN-RELATED"/>
    <property type="match status" value="1"/>
</dbReference>
<accession>A0A3B1E6H0</accession>
<keyword evidence="2" id="KW-0378">Hydrolase</keyword>
<sequence length="345" mass="37474">MNILSILAISLFFTGCPSTGDNTSNSNVKEEPLYAEQWALHYDQNFYDKYAIDSNAHIHMDLARQRYTGKGVKIAIIDISFDKEHFEYTNNIIFVNNSVDNSTNIQDTTKKEFYHGTAVAGIISSNINQQGLAGIAPNAKIILISLGNSVSSVANAFTYAKNKGADIINCSWGTTNVDPLIKDIIDDVATTGRNGKGIVVVFSSGNENINNPNDEAMLDSVIGVGATDETNLRSVYSNFGAKLDIVAPGGYSLGITTTYDSNNSSHQNDFMQAKDLKPFIGTSAAAPIVSGAIALLLEKNPNLTRVEVQNILKNSTDKIGIQAYINGRNDYYGYGKLNIDKMLEQ</sequence>
<gene>
    <name evidence="5" type="ORF">MNB_ARC-1_503</name>
</gene>
<keyword evidence="1 5" id="KW-0645">Protease</keyword>
<dbReference type="PANTHER" id="PTHR42884:SF14">
    <property type="entry name" value="NEUROENDOCRINE CONVERTASE 1"/>
    <property type="match status" value="1"/>
</dbReference>
<dbReference type="AlphaFoldDB" id="A0A3B1E6H0"/>
<evidence type="ECO:0000313" key="5">
    <source>
        <dbReference type="EMBL" id="VAY87610.1"/>
    </source>
</evidence>
<evidence type="ECO:0000256" key="1">
    <source>
        <dbReference type="ARBA" id="ARBA00022670"/>
    </source>
</evidence>
<evidence type="ECO:0000256" key="3">
    <source>
        <dbReference type="ARBA" id="ARBA00022825"/>
    </source>
</evidence>
<dbReference type="SUPFAM" id="SSF52743">
    <property type="entry name" value="Subtilisin-like"/>
    <property type="match status" value="1"/>
</dbReference>
<dbReference type="GO" id="GO:0016020">
    <property type="term" value="C:membrane"/>
    <property type="evidence" value="ECO:0007669"/>
    <property type="project" value="TreeGrafter"/>
</dbReference>
<dbReference type="InterPro" id="IPR015500">
    <property type="entry name" value="Peptidase_S8_subtilisin-rel"/>
</dbReference>
<dbReference type="Gene3D" id="3.40.50.200">
    <property type="entry name" value="Peptidase S8/S53 domain"/>
    <property type="match status" value="1"/>
</dbReference>
<organism evidence="5">
    <name type="scientific">hydrothermal vent metagenome</name>
    <dbReference type="NCBI Taxonomy" id="652676"/>
    <lineage>
        <taxon>unclassified sequences</taxon>
        <taxon>metagenomes</taxon>
        <taxon>ecological metagenomes</taxon>
    </lineage>
</organism>
<dbReference type="PROSITE" id="PS51892">
    <property type="entry name" value="SUBTILASE"/>
    <property type="match status" value="1"/>
</dbReference>
<keyword evidence="3" id="KW-0720">Serine protease</keyword>
<dbReference type="GO" id="GO:0016485">
    <property type="term" value="P:protein processing"/>
    <property type="evidence" value="ECO:0007669"/>
    <property type="project" value="TreeGrafter"/>
</dbReference>
<dbReference type="GO" id="GO:0004252">
    <property type="term" value="F:serine-type endopeptidase activity"/>
    <property type="evidence" value="ECO:0007669"/>
    <property type="project" value="InterPro"/>
</dbReference>
<evidence type="ECO:0000259" key="4">
    <source>
        <dbReference type="Pfam" id="PF00082"/>
    </source>
</evidence>
<name>A0A3B1E6H0_9ZZZZ</name>
<proteinExistence type="predicted"/>
<dbReference type="InterPro" id="IPR022398">
    <property type="entry name" value="Peptidase_S8_His-AS"/>
</dbReference>
<evidence type="ECO:0000256" key="2">
    <source>
        <dbReference type="ARBA" id="ARBA00022801"/>
    </source>
</evidence>
<dbReference type="Pfam" id="PF00082">
    <property type="entry name" value="Peptidase_S8"/>
    <property type="match status" value="1"/>
</dbReference>
<dbReference type="InterPro" id="IPR036852">
    <property type="entry name" value="Peptidase_S8/S53_dom_sf"/>
</dbReference>